<organism evidence="2 3">
    <name type="scientific">Triparma columacea</name>
    <dbReference type="NCBI Taxonomy" id="722753"/>
    <lineage>
        <taxon>Eukaryota</taxon>
        <taxon>Sar</taxon>
        <taxon>Stramenopiles</taxon>
        <taxon>Ochrophyta</taxon>
        <taxon>Bolidophyceae</taxon>
        <taxon>Parmales</taxon>
        <taxon>Triparmaceae</taxon>
        <taxon>Triparma</taxon>
    </lineage>
</organism>
<evidence type="ECO:0000256" key="1">
    <source>
        <dbReference type="SAM" id="MobiDB-lite"/>
    </source>
</evidence>
<dbReference type="AlphaFoldDB" id="A0A9W7LB27"/>
<accession>A0A9W7LB27</accession>
<reference evidence="3" key="1">
    <citation type="journal article" date="2023" name="Commun. Biol.">
        <title>Genome analysis of Parmales, the sister group of diatoms, reveals the evolutionary specialization of diatoms from phago-mixotrophs to photoautotrophs.</title>
        <authorList>
            <person name="Ban H."/>
            <person name="Sato S."/>
            <person name="Yoshikawa S."/>
            <person name="Yamada K."/>
            <person name="Nakamura Y."/>
            <person name="Ichinomiya M."/>
            <person name="Sato N."/>
            <person name="Blanc-Mathieu R."/>
            <person name="Endo H."/>
            <person name="Kuwata A."/>
            <person name="Ogata H."/>
        </authorList>
    </citation>
    <scope>NUCLEOTIDE SEQUENCE [LARGE SCALE GENOMIC DNA]</scope>
</reference>
<evidence type="ECO:0000313" key="3">
    <source>
        <dbReference type="Proteomes" id="UP001165065"/>
    </source>
</evidence>
<evidence type="ECO:0000313" key="2">
    <source>
        <dbReference type="EMBL" id="GMI42879.1"/>
    </source>
</evidence>
<comment type="caution">
    <text evidence="2">The sequence shown here is derived from an EMBL/GenBank/DDBJ whole genome shotgun (WGS) entry which is preliminary data.</text>
</comment>
<feature type="region of interest" description="Disordered" evidence="1">
    <location>
        <begin position="112"/>
        <end position="182"/>
    </location>
</feature>
<proteinExistence type="predicted"/>
<feature type="compositionally biased region" description="Pro residues" evidence="1">
    <location>
        <begin position="161"/>
        <end position="173"/>
    </location>
</feature>
<gene>
    <name evidence="2" type="ORF">TrCOL_g12857</name>
</gene>
<feature type="compositionally biased region" description="Low complexity" evidence="1">
    <location>
        <begin position="113"/>
        <end position="122"/>
    </location>
</feature>
<keyword evidence="3" id="KW-1185">Reference proteome</keyword>
<dbReference type="OrthoDB" id="10536390at2759"/>
<protein>
    <submittedName>
        <fullName evidence="2">Uncharacterized protein</fullName>
    </submittedName>
</protein>
<name>A0A9W7LB27_9STRA</name>
<dbReference type="EMBL" id="BRYA01000183">
    <property type="protein sequence ID" value="GMI42879.1"/>
    <property type="molecule type" value="Genomic_DNA"/>
</dbReference>
<dbReference type="Proteomes" id="UP001165065">
    <property type="component" value="Unassembled WGS sequence"/>
</dbReference>
<sequence>MNQSPKPSQKLNASAFEFKPSLSLHLKTLTAQEEREKAQAPDKADSWKAGFEVIGSVRAINDDQDVNSCIESSDVVPAKTALTSQEEKSLWKKIDTDKARERWWSKARTVIEDGGVSDNGNDSSDDDDALQQNAKPRRAGSHLHLQPDNTIAFPPHVKTLRPPPSPPPAPPSSNLPVPKNTASRQYKTMKDVLDFVTSLPPHTPLSSIPLPNPLEPTRKQRQRKQLKFKQATSILLSPSLHSTVKIAILNSYLVAKNLPQLLASESNLPGDRLYLTVVDLMIRKSVVPNSWSLLTNILYVCCCAVSSDSDDGPSLGRPQLERLLDWGDSFMRPSEFQNWLKSIPRDVVKGSVVPEVMFVRGGQNRGGGLEYMSNTDLLGWMRRSDKLLRQRCEFRRQRVRVKDEKGREWIESVEQVDRYEFTKEVWTETLRTVDLDDGTERIRAIARGLSSWGFGRMKELTEFEDLRGASLVDRKLIETYKMEALKSPTNASFTVRTVDGVNFDFPSTFVNDTPKLKAGFDFLSHSNAPNPEVLDVSSPSSIIRPLFDVSKGCFPVFNSLSDAIASVSLGDEYGCPTLTREAGRGITLHLVQKPKKLDITDVLAALSLPDHLYEGMDAGHLCQTKFAAGLEAIHRWREVEDCVDDEVLRESVLTWIKTAIKEGAASRWENAGYFKQKASGFSFRKNTLCEEEEHDSAIEQWNSR</sequence>